<protein>
    <submittedName>
        <fullName evidence="1">12992_t:CDS:1</fullName>
    </submittedName>
</protein>
<evidence type="ECO:0000313" key="2">
    <source>
        <dbReference type="Proteomes" id="UP000789570"/>
    </source>
</evidence>
<comment type="caution">
    <text evidence="1">The sequence shown here is derived from an EMBL/GenBank/DDBJ whole genome shotgun (WGS) entry which is preliminary data.</text>
</comment>
<reference evidence="1" key="1">
    <citation type="submission" date="2021-06" db="EMBL/GenBank/DDBJ databases">
        <authorList>
            <person name="Kallberg Y."/>
            <person name="Tangrot J."/>
            <person name="Rosling A."/>
        </authorList>
    </citation>
    <scope>NUCLEOTIDE SEQUENCE</scope>
    <source>
        <strain evidence="1">UK204</strain>
    </source>
</reference>
<gene>
    <name evidence="1" type="ORF">FCALED_LOCUS6532</name>
</gene>
<dbReference type="EMBL" id="CAJVPQ010001576">
    <property type="protein sequence ID" value="CAG8559605.1"/>
    <property type="molecule type" value="Genomic_DNA"/>
</dbReference>
<dbReference type="AlphaFoldDB" id="A0A9N9FVQ0"/>
<keyword evidence="2" id="KW-1185">Reference proteome</keyword>
<accession>A0A9N9FVQ0</accession>
<organism evidence="1 2">
    <name type="scientific">Funneliformis caledonium</name>
    <dbReference type="NCBI Taxonomy" id="1117310"/>
    <lineage>
        <taxon>Eukaryota</taxon>
        <taxon>Fungi</taxon>
        <taxon>Fungi incertae sedis</taxon>
        <taxon>Mucoromycota</taxon>
        <taxon>Glomeromycotina</taxon>
        <taxon>Glomeromycetes</taxon>
        <taxon>Glomerales</taxon>
        <taxon>Glomeraceae</taxon>
        <taxon>Funneliformis</taxon>
    </lineage>
</organism>
<sequence>MCSKVDEAIKSYLEMHRPASWSYNYFLKNNKPLIIEELNGSPWPDKSSLWKKDFIRIAQQMTSEEKFIDKVMYWFKENAGSVPAKRCRRSCGYRPVIIQGVVGSVPRLPSQHSADDNCSC</sequence>
<proteinExistence type="predicted"/>
<evidence type="ECO:0000313" key="1">
    <source>
        <dbReference type="EMBL" id="CAG8559605.1"/>
    </source>
</evidence>
<dbReference type="Proteomes" id="UP000789570">
    <property type="component" value="Unassembled WGS sequence"/>
</dbReference>
<name>A0A9N9FVQ0_9GLOM</name>